<dbReference type="Proteomes" id="UP000092584">
    <property type="component" value="Unassembled WGS sequence"/>
</dbReference>
<dbReference type="STRING" id="1774273.LPB03_14770"/>
<keyword evidence="1" id="KW-0255">Endonuclease</keyword>
<protein>
    <submittedName>
        <fullName evidence="1">AP endonuclease</fullName>
    </submittedName>
</protein>
<name>A0A1B8TR17_9FLAO</name>
<reference evidence="2" key="1">
    <citation type="submission" date="2016-02" db="EMBL/GenBank/DDBJ databases">
        <authorList>
            <person name="Shin S.-K."/>
            <person name="Yi H."/>
            <person name="Kim E."/>
        </authorList>
    </citation>
    <scope>NUCLEOTIDE SEQUENCE [LARGE SCALE GENOMIC DNA]</scope>
    <source>
        <strain evidence="2">LPB0003</strain>
    </source>
</reference>
<dbReference type="CDD" id="cd16018">
    <property type="entry name" value="Enpp"/>
    <property type="match status" value="1"/>
</dbReference>
<dbReference type="EMBL" id="LSFM01000025">
    <property type="protein sequence ID" value="OBY61995.1"/>
    <property type="molecule type" value="Genomic_DNA"/>
</dbReference>
<proteinExistence type="predicted"/>
<dbReference type="SUPFAM" id="SSF53649">
    <property type="entry name" value="Alkaline phosphatase-like"/>
    <property type="match status" value="1"/>
</dbReference>
<gene>
    <name evidence="1" type="ORF">LPB3_14535</name>
</gene>
<keyword evidence="2" id="KW-1185">Reference proteome</keyword>
<organism evidence="1 2">
    <name type="scientific">Polaribacter vadi</name>
    <dbReference type="NCBI Taxonomy" id="1774273"/>
    <lineage>
        <taxon>Bacteria</taxon>
        <taxon>Pseudomonadati</taxon>
        <taxon>Bacteroidota</taxon>
        <taxon>Flavobacteriia</taxon>
        <taxon>Flavobacteriales</taxon>
        <taxon>Flavobacteriaceae</taxon>
    </lineage>
</organism>
<dbReference type="RefSeq" id="WP_065320350.1">
    <property type="nucleotide sequence ID" value="NZ_CP017477.1"/>
</dbReference>
<dbReference type="AlphaFoldDB" id="A0A1B8TR17"/>
<dbReference type="PANTHER" id="PTHR10151:SF120">
    <property type="entry name" value="BIS(5'-ADENOSYL)-TRIPHOSPHATASE"/>
    <property type="match status" value="1"/>
</dbReference>
<keyword evidence="1" id="KW-0540">Nuclease</keyword>
<dbReference type="Pfam" id="PF01663">
    <property type="entry name" value="Phosphodiest"/>
    <property type="match status" value="1"/>
</dbReference>
<accession>A0A1B8TR17</accession>
<dbReference type="GO" id="GO:0016787">
    <property type="term" value="F:hydrolase activity"/>
    <property type="evidence" value="ECO:0007669"/>
    <property type="project" value="UniProtKB-ARBA"/>
</dbReference>
<dbReference type="InterPro" id="IPR017850">
    <property type="entry name" value="Alkaline_phosphatase_core_sf"/>
</dbReference>
<dbReference type="OrthoDB" id="9779418at2"/>
<dbReference type="GO" id="GO:0004519">
    <property type="term" value="F:endonuclease activity"/>
    <property type="evidence" value="ECO:0007669"/>
    <property type="project" value="UniProtKB-KW"/>
</dbReference>
<comment type="caution">
    <text evidence="1">The sequence shown here is derived from an EMBL/GenBank/DDBJ whole genome shotgun (WGS) entry which is preliminary data.</text>
</comment>
<dbReference type="PANTHER" id="PTHR10151">
    <property type="entry name" value="ECTONUCLEOTIDE PYROPHOSPHATASE/PHOSPHODIESTERASE"/>
    <property type="match status" value="1"/>
</dbReference>
<evidence type="ECO:0000313" key="1">
    <source>
        <dbReference type="EMBL" id="OBY61995.1"/>
    </source>
</evidence>
<keyword evidence="1" id="KW-0378">Hydrolase</keyword>
<evidence type="ECO:0000313" key="2">
    <source>
        <dbReference type="Proteomes" id="UP000092584"/>
    </source>
</evidence>
<dbReference type="KEGG" id="pob:LPB03_14770"/>
<dbReference type="Gene3D" id="3.40.720.10">
    <property type="entry name" value="Alkaline Phosphatase, subunit A"/>
    <property type="match status" value="1"/>
</dbReference>
<dbReference type="InterPro" id="IPR002591">
    <property type="entry name" value="Phosphodiest/P_Trfase"/>
</dbReference>
<sequence>MKKIHLIIVISFLTLQCIIGQEKAKSEHVILISVDGFRPNFYQEMKWPAPNLKMMAKKGVSSDGVRGIYPSVTYPSHTTLITGAFPATHGIYYNSPFEDKGQTGRWYWESNLIQTETLWDAVRKSNKKSASLIWPVSVGAAVDYNIPEVWTLDKSYGRIQPMRDNQTPKGLLEEMETEVLGKVNLKTFNGDYLNREDRTGEMAAYILGKYKPNLMTIHLIATDHFQHEQGRNGEKVHTAIAAVDRAIGKILEAAEQANILEKTTFIITGDHGFVDIHSAINPNIWLIEESLMEAKENRGNWKAAFHTQGASAFLHLKDKNDKKTLAKVREKLESLPNSIKKLFRIVEKEELINIGADPNAFLALNPVPGVAMSGSNSGKILSKRNGGTHGYFPDFHQIETGFVAWGAGISNGKIISKMGLEDVAPIIAKLLDLEFNAVDGILYPGILKD</sequence>